<dbReference type="Pfam" id="PF13715">
    <property type="entry name" value="CarbopepD_reg_2"/>
    <property type="match status" value="1"/>
</dbReference>
<evidence type="ECO:0000256" key="3">
    <source>
        <dbReference type="ARBA" id="ARBA00022452"/>
    </source>
</evidence>
<dbReference type="PROSITE" id="PS52016">
    <property type="entry name" value="TONB_DEPENDENT_REC_3"/>
    <property type="match status" value="1"/>
</dbReference>
<evidence type="ECO:0000256" key="10">
    <source>
        <dbReference type="PROSITE-ProRule" id="PRU01360"/>
    </source>
</evidence>
<evidence type="ECO:0000256" key="7">
    <source>
        <dbReference type="ARBA" id="ARBA00023136"/>
    </source>
</evidence>
<organism evidence="15 16">
    <name type="scientific">Fodinibius salipaludis</name>
    <dbReference type="NCBI Taxonomy" id="2032627"/>
    <lineage>
        <taxon>Bacteria</taxon>
        <taxon>Pseudomonadati</taxon>
        <taxon>Balneolota</taxon>
        <taxon>Balneolia</taxon>
        <taxon>Balneolales</taxon>
        <taxon>Balneolaceae</taxon>
        <taxon>Fodinibius</taxon>
    </lineage>
</organism>
<evidence type="ECO:0000256" key="5">
    <source>
        <dbReference type="ARBA" id="ARBA00022729"/>
    </source>
</evidence>
<evidence type="ECO:0000256" key="4">
    <source>
        <dbReference type="ARBA" id="ARBA00022692"/>
    </source>
</evidence>
<evidence type="ECO:0000256" key="11">
    <source>
        <dbReference type="RuleBase" id="RU003357"/>
    </source>
</evidence>
<feature type="chain" id="PRO_5012449084" evidence="12">
    <location>
        <begin position="21"/>
        <end position="925"/>
    </location>
</feature>
<dbReference type="InterPro" id="IPR036942">
    <property type="entry name" value="Beta-barrel_TonB_sf"/>
</dbReference>
<keyword evidence="9 10" id="KW-0998">Cell outer membrane</keyword>
<dbReference type="Gene3D" id="2.170.130.10">
    <property type="entry name" value="TonB-dependent receptor, plug domain"/>
    <property type="match status" value="1"/>
</dbReference>
<keyword evidence="5 12" id="KW-0732">Signal</keyword>
<evidence type="ECO:0000256" key="6">
    <source>
        <dbReference type="ARBA" id="ARBA00023077"/>
    </source>
</evidence>
<evidence type="ECO:0000256" key="9">
    <source>
        <dbReference type="ARBA" id="ARBA00023237"/>
    </source>
</evidence>
<evidence type="ECO:0000256" key="8">
    <source>
        <dbReference type="ARBA" id="ARBA00023170"/>
    </source>
</evidence>
<evidence type="ECO:0000256" key="2">
    <source>
        <dbReference type="ARBA" id="ARBA00022448"/>
    </source>
</evidence>
<reference evidence="15 16" key="1">
    <citation type="submission" date="2017-08" db="EMBL/GenBank/DDBJ databases">
        <title>Aliifodinibius alkalisoli sp. nov., isolated from saline alkaline soil.</title>
        <authorList>
            <person name="Liu D."/>
            <person name="Zhang G."/>
        </authorList>
    </citation>
    <scope>NUCLEOTIDE SEQUENCE [LARGE SCALE GENOMIC DNA]</scope>
    <source>
        <strain evidence="15 16">WN023</strain>
    </source>
</reference>
<protein>
    <submittedName>
        <fullName evidence="15">TonB-dependent receptor</fullName>
    </submittedName>
</protein>
<evidence type="ECO:0000259" key="13">
    <source>
        <dbReference type="Pfam" id="PF00593"/>
    </source>
</evidence>
<dbReference type="SUPFAM" id="SSF49464">
    <property type="entry name" value="Carboxypeptidase regulatory domain-like"/>
    <property type="match status" value="1"/>
</dbReference>
<comment type="caution">
    <text evidence="15">The sequence shown here is derived from an EMBL/GenBank/DDBJ whole genome shotgun (WGS) entry which is preliminary data.</text>
</comment>
<evidence type="ECO:0000313" key="16">
    <source>
        <dbReference type="Proteomes" id="UP000218831"/>
    </source>
</evidence>
<dbReference type="PROSITE" id="PS01156">
    <property type="entry name" value="TONB_DEPENDENT_REC_2"/>
    <property type="match status" value="1"/>
</dbReference>
<keyword evidence="2 10" id="KW-0813">Transport</keyword>
<evidence type="ECO:0000313" key="15">
    <source>
        <dbReference type="EMBL" id="PAU95131.1"/>
    </source>
</evidence>
<dbReference type="GO" id="GO:0009279">
    <property type="term" value="C:cell outer membrane"/>
    <property type="evidence" value="ECO:0007669"/>
    <property type="project" value="UniProtKB-SubCell"/>
</dbReference>
<comment type="similarity">
    <text evidence="10 11">Belongs to the TonB-dependent receptor family.</text>
</comment>
<keyword evidence="8 15" id="KW-0675">Receptor</keyword>
<name>A0A2A2GC46_9BACT</name>
<accession>A0A2A2GC46</accession>
<dbReference type="Pfam" id="PF00593">
    <property type="entry name" value="TonB_dep_Rec_b-barrel"/>
    <property type="match status" value="1"/>
</dbReference>
<sequence length="925" mass="103224">MKRYTSILFALLMFPMVALSQHAITGTVTEADTDEPLAGANIVVVGTTTGASADVNGNYEIDDLENGTYTVRVTMVGFSAQRKEVTIDGSDVEVNFEMKVSSQSLQALEVFASRSDQKTPVAYAEVGQEQIENQLGSRDLPLVLNTTPSVYSTAQGGGSGDARINVRGFSQTNVAVMINGVPVNDMENGWVYWSNWDGIGDVAQSMQVQRGMSNVNLAVPSVGGTMNIITNPAENEAGGRFKQEIGNAGFRKSTVVLNSGLINDKFAFSAVGVRKTGEGMVDGTWTDAWAYYFGASYQVNEDNRLDLFALGAPQRHGQRLYAQNIATFSHDFARDLDSYDNAGLNQFQDRGYFFNQNVAPVSSSYNGKQYVGDGWIGNSIRDRYSANSINERENFFHKPQINLNWYSQLTESISLTNVLYYSGGQGGGTGTLGEVFNKDANGVSSSEQPFFFGPSPYQIDWDKTIAVNSSTARSWQNDFDSGTKDDYESIGILRNSRNNQWSVGDILKVNADLGDLQLGGGIDWRTAEIEHYREVRDLLGGQYYIDNANDFNPNRRTGLGDKVDYNFTNTVDWIGGYLQGELQKERYSIYATAGITNIKYTYDNHFTEDPENPGENLYRESPNIQGYQVKTGGLYSFTDALDGFVNFGIISKVPIFDNVIDDRSGAINEDPENEKYYFYEGGFRYSKQAYAISANYYLTDRKDRSFTRGVTQQDGTEGIINISGLDQRHSGIELETSFKPTNYLRLDVNGSYNFWEYQSDVQARYLADYSQDQYQELALSIDGLKVGNAPQRQLSYTLSVDPTNRFHFQIVGKSFFDHYADFDPFSRTYDPNDPSTADREQSWKAPNYTVLDAHMQYDLNNIFSGADVRLFLNIYNVLDNTYIQDATDNSQYNAYEANGVNHSADDAEVFFGLPRRFNAGVTVNF</sequence>
<dbReference type="GO" id="GO:0044718">
    <property type="term" value="P:siderophore transmembrane transport"/>
    <property type="evidence" value="ECO:0007669"/>
    <property type="project" value="TreeGrafter"/>
</dbReference>
<gene>
    <name evidence="15" type="ORF">CK503_02720</name>
</gene>
<dbReference type="Gene3D" id="2.60.40.1120">
    <property type="entry name" value="Carboxypeptidase-like, regulatory domain"/>
    <property type="match status" value="1"/>
</dbReference>
<dbReference type="Gene3D" id="2.40.170.20">
    <property type="entry name" value="TonB-dependent receptor, beta-barrel domain"/>
    <property type="match status" value="1"/>
</dbReference>
<dbReference type="OrthoDB" id="1453181at2"/>
<evidence type="ECO:0000259" key="14">
    <source>
        <dbReference type="Pfam" id="PF07715"/>
    </source>
</evidence>
<feature type="domain" description="TonB-dependent receptor-like beta-barrel" evidence="13">
    <location>
        <begin position="332"/>
        <end position="877"/>
    </location>
</feature>
<dbReference type="InterPro" id="IPR010917">
    <property type="entry name" value="TonB_rcpt_CS"/>
</dbReference>
<keyword evidence="4 10" id="KW-0812">Transmembrane</keyword>
<dbReference type="InterPro" id="IPR039426">
    <property type="entry name" value="TonB-dep_rcpt-like"/>
</dbReference>
<feature type="signal peptide" evidence="12">
    <location>
        <begin position="1"/>
        <end position="20"/>
    </location>
</feature>
<dbReference type="PANTHER" id="PTHR30069">
    <property type="entry name" value="TONB-DEPENDENT OUTER MEMBRANE RECEPTOR"/>
    <property type="match status" value="1"/>
</dbReference>
<keyword evidence="16" id="KW-1185">Reference proteome</keyword>
<dbReference type="InterPro" id="IPR037066">
    <property type="entry name" value="Plug_dom_sf"/>
</dbReference>
<dbReference type="PANTHER" id="PTHR30069:SF29">
    <property type="entry name" value="HEMOGLOBIN AND HEMOGLOBIN-HAPTOGLOBIN-BINDING PROTEIN 1-RELATED"/>
    <property type="match status" value="1"/>
</dbReference>
<feature type="domain" description="TonB-dependent receptor plug" evidence="14">
    <location>
        <begin position="117"/>
        <end position="224"/>
    </location>
</feature>
<keyword evidence="3 10" id="KW-1134">Transmembrane beta strand</keyword>
<dbReference type="InterPro" id="IPR008969">
    <property type="entry name" value="CarboxyPept-like_regulatory"/>
</dbReference>
<dbReference type="InterPro" id="IPR012910">
    <property type="entry name" value="Plug_dom"/>
</dbReference>
<comment type="subcellular location">
    <subcellularLocation>
        <location evidence="1 10">Cell outer membrane</location>
        <topology evidence="1 10">Multi-pass membrane protein</topology>
    </subcellularLocation>
</comment>
<dbReference type="Proteomes" id="UP000218831">
    <property type="component" value="Unassembled WGS sequence"/>
</dbReference>
<dbReference type="InterPro" id="IPR000531">
    <property type="entry name" value="Beta-barrel_TonB"/>
</dbReference>
<evidence type="ECO:0000256" key="12">
    <source>
        <dbReference type="SAM" id="SignalP"/>
    </source>
</evidence>
<dbReference type="GO" id="GO:0015344">
    <property type="term" value="F:siderophore uptake transmembrane transporter activity"/>
    <property type="evidence" value="ECO:0007669"/>
    <property type="project" value="TreeGrafter"/>
</dbReference>
<dbReference type="AlphaFoldDB" id="A0A2A2GC46"/>
<dbReference type="Pfam" id="PF07715">
    <property type="entry name" value="Plug"/>
    <property type="match status" value="1"/>
</dbReference>
<keyword evidence="6 11" id="KW-0798">TonB box</keyword>
<evidence type="ECO:0000256" key="1">
    <source>
        <dbReference type="ARBA" id="ARBA00004571"/>
    </source>
</evidence>
<dbReference type="RefSeq" id="WP_095605257.1">
    <property type="nucleotide sequence ID" value="NZ_NSKE01000002.1"/>
</dbReference>
<dbReference type="EMBL" id="NSKE01000002">
    <property type="protein sequence ID" value="PAU95131.1"/>
    <property type="molecule type" value="Genomic_DNA"/>
</dbReference>
<keyword evidence="7 10" id="KW-0472">Membrane</keyword>
<dbReference type="SUPFAM" id="SSF56935">
    <property type="entry name" value="Porins"/>
    <property type="match status" value="1"/>
</dbReference>
<proteinExistence type="inferred from homology"/>